<dbReference type="Proteomes" id="UP000265200">
    <property type="component" value="Chromosome 22"/>
</dbReference>
<reference evidence="1" key="3">
    <citation type="submission" date="2025-08" db="UniProtKB">
        <authorList>
            <consortium name="Ensembl"/>
        </authorList>
    </citation>
    <scope>IDENTIFICATION</scope>
    <source>
        <strain evidence="1">HSOK</strain>
    </source>
</reference>
<organism evidence="1 2">
    <name type="scientific">Oryzias latipes</name>
    <name type="common">Japanese rice fish</name>
    <name type="synonym">Japanese killifish</name>
    <dbReference type="NCBI Taxonomy" id="8090"/>
    <lineage>
        <taxon>Eukaryota</taxon>
        <taxon>Metazoa</taxon>
        <taxon>Chordata</taxon>
        <taxon>Craniata</taxon>
        <taxon>Vertebrata</taxon>
        <taxon>Euteleostomi</taxon>
        <taxon>Actinopterygii</taxon>
        <taxon>Neopterygii</taxon>
        <taxon>Teleostei</taxon>
        <taxon>Neoteleostei</taxon>
        <taxon>Acanthomorphata</taxon>
        <taxon>Ovalentaria</taxon>
        <taxon>Atherinomorphae</taxon>
        <taxon>Beloniformes</taxon>
        <taxon>Adrianichthyidae</taxon>
        <taxon>Oryziinae</taxon>
        <taxon>Oryzias</taxon>
    </lineage>
</organism>
<evidence type="ECO:0000313" key="2">
    <source>
        <dbReference type="Proteomes" id="UP000265200"/>
    </source>
</evidence>
<accession>A0A3P9ILH0</accession>
<dbReference type="AlphaFoldDB" id="A0A3P9ILH0"/>
<protein>
    <submittedName>
        <fullName evidence="1">Ankyrin repeat domain 9</fullName>
    </submittedName>
</protein>
<evidence type="ECO:0000313" key="1">
    <source>
        <dbReference type="Ensembl" id="ENSORLP00015020932.1"/>
    </source>
</evidence>
<reference key="1">
    <citation type="journal article" date="2007" name="Nature">
        <title>The medaka draft genome and insights into vertebrate genome evolution.</title>
        <authorList>
            <person name="Kasahara M."/>
            <person name="Naruse K."/>
            <person name="Sasaki S."/>
            <person name="Nakatani Y."/>
            <person name="Qu W."/>
            <person name="Ahsan B."/>
            <person name="Yamada T."/>
            <person name="Nagayasu Y."/>
            <person name="Doi K."/>
            <person name="Kasai Y."/>
            <person name="Jindo T."/>
            <person name="Kobayashi D."/>
            <person name="Shimada A."/>
            <person name="Toyoda A."/>
            <person name="Kuroki Y."/>
            <person name="Fujiyama A."/>
            <person name="Sasaki T."/>
            <person name="Shimizu A."/>
            <person name="Asakawa S."/>
            <person name="Shimizu N."/>
            <person name="Hashimoto S."/>
            <person name="Yang J."/>
            <person name="Lee Y."/>
            <person name="Matsushima K."/>
            <person name="Sugano S."/>
            <person name="Sakaizumi M."/>
            <person name="Narita T."/>
            <person name="Ohishi K."/>
            <person name="Haga S."/>
            <person name="Ohta F."/>
            <person name="Nomoto H."/>
            <person name="Nogata K."/>
            <person name="Morishita T."/>
            <person name="Endo T."/>
            <person name="Shin-I T."/>
            <person name="Takeda H."/>
            <person name="Morishita S."/>
            <person name="Kohara Y."/>
        </authorList>
    </citation>
    <scope>NUCLEOTIDE SEQUENCE [LARGE SCALE GENOMIC DNA]</scope>
    <source>
        <strain>Hd-rR</strain>
    </source>
</reference>
<proteinExistence type="predicted"/>
<reference evidence="1" key="4">
    <citation type="submission" date="2025-09" db="UniProtKB">
        <authorList>
            <consortium name="Ensembl"/>
        </authorList>
    </citation>
    <scope>IDENTIFICATION</scope>
    <source>
        <strain evidence="1">HSOK</strain>
    </source>
</reference>
<dbReference type="Ensembl" id="ENSORLT00015030251.1">
    <property type="protein sequence ID" value="ENSORLP00015020932.1"/>
    <property type="gene ID" value="ENSORLG00015022116.1"/>
</dbReference>
<name>A0A3P9ILH0_ORYLA</name>
<reference evidence="1 2" key="2">
    <citation type="submission" date="2017-04" db="EMBL/GenBank/DDBJ databases">
        <title>CpG methylation of centromeres and impact of large insertions on vertebrate speciation.</title>
        <authorList>
            <person name="Ichikawa K."/>
            <person name="Yoshimura J."/>
            <person name="Morishita S."/>
        </authorList>
    </citation>
    <scope>NUCLEOTIDE SEQUENCE</scope>
    <source>
        <strain evidence="1 2">HSOK</strain>
    </source>
</reference>
<sequence length="405" mass="45090">MICDYISSGPTYKVHRYQYTYTHTHTHTHTAQKHLRSSVLHSAALPSADRLLSSWRPAGRALCSLCGTPEPVQPVKQTRSHGVGRAGGNPIRAWGSWGCSFDRWRGPASQLQTSLKRSPQGFSSSGGGAAMPWRLPSQLDVLSPSSCQRHCERTAFAFYCAVRERLPAWLLEDMRTMEVFCWDDGQPRAFLPSEALLYTLVHDHQDYARHLLSRYSVSALRAPRCSFCCRVGSGAQHLNVAVRYNRLVILDMILETLKDCSQDERQQYLDSCGGCTHVADAGKTAVQLAVELSQDNCLLLLLAQGARPAGLDAALLRLVSSDASERQQAQRCLDLLLLFLSNPPPPRCLQDEPQRWQSLLGNEVFTWLCGLAPPPLLFQALRCLVQSGLDPISSLPNFLQLHSWQ</sequence>